<evidence type="ECO:0000313" key="2">
    <source>
        <dbReference type="EMBL" id="CAG5122186.1"/>
    </source>
</evidence>
<protein>
    <submittedName>
        <fullName evidence="2">Uncharacterized protein</fullName>
    </submittedName>
</protein>
<feature type="transmembrane region" description="Helical" evidence="1">
    <location>
        <begin position="49"/>
        <end position="72"/>
    </location>
</feature>
<evidence type="ECO:0000256" key="1">
    <source>
        <dbReference type="SAM" id="Phobius"/>
    </source>
</evidence>
<dbReference type="AlphaFoldDB" id="A0A8S3Z612"/>
<keyword evidence="1" id="KW-0812">Transmembrane</keyword>
<gene>
    <name evidence="2" type="ORF">CUNI_LOCUS7744</name>
</gene>
<organism evidence="2 3">
    <name type="scientific">Candidula unifasciata</name>
    <dbReference type="NCBI Taxonomy" id="100452"/>
    <lineage>
        <taxon>Eukaryota</taxon>
        <taxon>Metazoa</taxon>
        <taxon>Spiralia</taxon>
        <taxon>Lophotrochozoa</taxon>
        <taxon>Mollusca</taxon>
        <taxon>Gastropoda</taxon>
        <taxon>Heterobranchia</taxon>
        <taxon>Euthyneura</taxon>
        <taxon>Panpulmonata</taxon>
        <taxon>Eupulmonata</taxon>
        <taxon>Stylommatophora</taxon>
        <taxon>Helicina</taxon>
        <taxon>Helicoidea</taxon>
        <taxon>Geomitridae</taxon>
        <taxon>Candidula</taxon>
    </lineage>
</organism>
<reference evidence="2" key="1">
    <citation type="submission" date="2021-04" db="EMBL/GenBank/DDBJ databases">
        <authorList>
            <consortium name="Molecular Ecology Group"/>
        </authorList>
    </citation>
    <scope>NUCLEOTIDE SEQUENCE</scope>
</reference>
<dbReference type="OrthoDB" id="6359008at2759"/>
<dbReference type="EMBL" id="CAJHNH020001236">
    <property type="protein sequence ID" value="CAG5122186.1"/>
    <property type="molecule type" value="Genomic_DNA"/>
</dbReference>
<evidence type="ECO:0000313" key="3">
    <source>
        <dbReference type="Proteomes" id="UP000678393"/>
    </source>
</evidence>
<keyword evidence="1" id="KW-0472">Membrane</keyword>
<sequence length="78" mass="8824">SDNITTGSVIKLMSPSSCTCPLRTYTNSSEKFYLLSTDVNKLVDRNGNYVYVLSVPYLFSCCMSVFFLQIFITKLMIT</sequence>
<keyword evidence="3" id="KW-1185">Reference proteome</keyword>
<accession>A0A8S3Z612</accession>
<keyword evidence="1" id="KW-1133">Transmembrane helix</keyword>
<feature type="non-terminal residue" evidence="2">
    <location>
        <position position="1"/>
    </location>
</feature>
<name>A0A8S3Z612_9EUPU</name>
<proteinExistence type="predicted"/>
<dbReference type="Proteomes" id="UP000678393">
    <property type="component" value="Unassembled WGS sequence"/>
</dbReference>
<comment type="caution">
    <text evidence="2">The sequence shown here is derived from an EMBL/GenBank/DDBJ whole genome shotgun (WGS) entry which is preliminary data.</text>
</comment>